<proteinExistence type="predicted"/>
<protein>
    <recommendedName>
        <fullName evidence="2">Tail protein</fullName>
    </recommendedName>
</protein>
<gene>
    <name evidence="1" type="ORF">MM415B03306_0008</name>
</gene>
<organism evidence="1">
    <name type="scientific">viral metagenome</name>
    <dbReference type="NCBI Taxonomy" id="1070528"/>
    <lineage>
        <taxon>unclassified sequences</taxon>
        <taxon>metagenomes</taxon>
        <taxon>organismal metagenomes</taxon>
    </lineage>
</organism>
<sequence length="176" mass="20059">MALRLHITHTLERTAEQVQQRLTDPQPVFRRFAQYMRVQTDNTFDRLRRGGTYRGVHWDYFAPQYTRKGGRDGKGDRSTVPAWGGVPKVRGRGLVQARMRPSGARLRPGDSLMQDTGTMRARAALVMGITRHALILGPQGVRYAAAQQARRPFLFFSIPTDSDRLEQFAVEHLEQP</sequence>
<reference evidence="1" key="1">
    <citation type="submission" date="2020-03" db="EMBL/GenBank/DDBJ databases">
        <title>The deep terrestrial virosphere.</title>
        <authorList>
            <person name="Holmfeldt K."/>
            <person name="Nilsson E."/>
            <person name="Simone D."/>
            <person name="Lopez-Fernandez M."/>
            <person name="Wu X."/>
            <person name="de Brujin I."/>
            <person name="Lundin D."/>
            <person name="Andersson A."/>
            <person name="Bertilsson S."/>
            <person name="Dopson M."/>
        </authorList>
    </citation>
    <scope>NUCLEOTIDE SEQUENCE</scope>
    <source>
        <strain evidence="1">MM415B03306</strain>
    </source>
</reference>
<name>A0A6M3LBC5_9ZZZZ</name>
<dbReference type="EMBL" id="MT143003">
    <property type="protein sequence ID" value="QJA91659.1"/>
    <property type="molecule type" value="Genomic_DNA"/>
</dbReference>
<evidence type="ECO:0008006" key="2">
    <source>
        <dbReference type="Google" id="ProtNLM"/>
    </source>
</evidence>
<accession>A0A6M3LBC5</accession>
<dbReference type="AlphaFoldDB" id="A0A6M3LBC5"/>
<evidence type="ECO:0000313" key="1">
    <source>
        <dbReference type="EMBL" id="QJA91659.1"/>
    </source>
</evidence>